<keyword evidence="1" id="KW-0812">Transmembrane</keyword>
<keyword evidence="3" id="KW-1185">Reference proteome</keyword>
<feature type="transmembrane region" description="Helical" evidence="1">
    <location>
        <begin position="46"/>
        <end position="71"/>
    </location>
</feature>
<sequence>MLGVLLYNMKWRANKTKIYDVVLSATVFTFLEVVVVNLMLAVMVAVFVIMIPAVVAAVFAFVPAVATVEVIDVVPAYLTSINGVFVHVIVAAVASLGSLLLPLQ</sequence>
<reference evidence="2" key="1">
    <citation type="journal article" date="2022" name="bioRxiv">
        <title>Sequencing and chromosome-scale assembly of the giantPleurodeles waltlgenome.</title>
        <authorList>
            <person name="Brown T."/>
            <person name="Elewa A."/>
            <person name="Iarovenko S."/>
            <person name="Subramanian E."/>
            <person name="Araus A.J."/>
            <person name="Petzold A."/>
            <person name="Susuki M."/>
            <person name="Suzuki K.-i.T."/>
            <person name="Hayashi T."/>
            <person name="Toyoda A."/>
            <person name="Oliveira C."/>
            <person name="Osipova E."/>
            <person name="Leigh N.D."/>
            <person name="Simon A."/>
            <person name="Yun M.H."/>
        </authorList>
    </citation>
    <scope>NUCLEOTIDE SEQUENCE</scope>
    <source>
        <strain evidence="2">20211129_DDA</strain>
        <tissue evidence="2">Liver</tissue>
    </source>
</reference>
<evidence type="ECO:0000256" key="1">
    <source>
        <dbReference type="SAM" id="Phobius"/>
    </source>
</evidence>
<gene>
    <name evidence="2" type="ORF">NDU88_002774</name>
</gene>
<keyword evidence="1" id="KW-1133">Transmembrane helix</keyword>
<dbReference type="EMBL" id="JANPWB010000007">
    <property type="protein sequence ID" value="KAJ1170903.1"/>
    <property type="molecule type" value="Genomic_DNA"/>
</dbReference>
<proteinExistence type="predicted"/>
<name>A0AAV7T4L0_PLEWA</name>
<keyword evidence="1" id="KW-0472">Membrane</keyword>
<evidence type="ECO:0000313" key="2">
    <source>
        <dbReference type="EMBL" id="KAJ1170903.1"/>
    </source>
</evidence>
<feature type="transmembrane region" description="Helical" evidence="1">
    <location>
        <begin position="83"/>
        <end position="103"/>
    </location>
</feature>
<comment type="caution">
    <text evidence="2">The sequence shown here is derived from an EMBL/GenBank/DDBJ whole genome shotgun (WGS) entry which is preliminary data.</text>
</comment>
<protein>
    <submittedName>
        <fullName evidence="2">Uncharacterized protein</fullName>
    </submittedName>
</protein>
<evidence type="ECO:0000313" key="3">
    <source>
        <dbReference type="Proteomes" id="UP001066276"/>
    </source>
</evidence>
<accession>A0AAV7T4L0</accession>
<feature type="transmembrane region" description="Helical" evidence="1">
    <location>
        <begin position="21"/>
        <end position="40"/>
    </location>
</feature>
<dbReference type="Proteomes" id="UP001066276">
    <property type="component" value="Chromosome 4_1"/>
</dbReference>
<organism evidence="2 3">
    <name type="scientific">Pleurodeles waltl</name>
    <name type="common">Iberian ribbed newt</name>
    <dbReference type="NCBI Taxonomy" id="8319"/>
    <lineage>
        <taxon>Eukaryota</taxon>
        <taxon>Metazoa</taxon>
        <taxon>Chordata</taxon>
        <taxon>Craniata</taxon>
        <taxon>Vertebrata</taxon>
        <taxon>Euteleostomi</taxon>
        <taxon>Amphibia</taxon>
        <taxon>Batrachia</taxon>
        <taxon>Caudata</taxon>
        <taxon>Salamandroidea</taxon>
        <taxon>Salamandridae</taxon>
        <taxon>Pleurodelinae</taxon>
        <taxon>Pleurodeles</taxon>
    </lineage>
</organism>
<dbReference type="AlphaFoldDB" id="A0AAV7T4L0"/>